<dbReference type="CDD" id="cd00860">
    <property type="entry name" value="ThrRS_anticodon"/>
    <property type="match status" value="1"/>
</dbReference>
<dbReference type="CDD" id="cd00771">
    <property type="entry name" value="ThrRS_core"/>
    <property type="match status" value="1"/>
</dbReference>
<dbReference type="GO" id="GO:0006435">
    <property type="term" value="P:threonyl-tRNA aminoacylation"/>
    <property type="evidence" value="ECO:0007669"/>
    <property type="project" value="UniProtKB-UniRule"/>
</dbReference>
<reference evidence="15 16" key="1">
    <citation type="journal article" date="2010" name="Stand. Genomic Sci.">
        <title>Complete genome sequence of Haliangium ochraceum type strain (SMP-2).</title>
        <authorList>
            <consortium name="US DOE Joint Genome Institute (JGI-PGF)"/>
            <person name="Ivanova N."/>
            <person name="Daum C."/>
            <person name="Lang E."/>
            <person name="Abt B."/>
            <person name="Kopitz M."/>
            <person name="Saunders E."/>
            <person name="Lapidus A."/>
            <person name="Lucas S."/>
            <person name="Glavina Del Rio T."/>
            <person name="Nolan M."/>
            <person name="Tice H."/>
            <person name="Copeland A."/>
            <person name="Cheng J.F."/>
            <person name="Chen F."/>
            <person name="Bruce D."/>
            <person name="Goodwin L."/>
            <person name="Pitluck S."/>
            <person name="Mavromatis K."/>
            <person name="Pati A."/>
            <person name="Mikhailova N."/>
            <person name="Chen A."/>
            <person name="Palaniappan K."/>
            <person name="Land M."/>
            <person name="Hauser L."/>
            <person name="Chang Y.J."/>
            <person name="Jeffries C.D."/>
            <person name="Detter J.C."/>
            <person name="Brettin T."/>
            <person name="Rohde M."/>
            <person name="Goker M."/>
            <person name="Bristow J."/>
            <person name="Markowitz V."/>
            <person name="Eisen J.A."/>
            <person name="Hugenholtz P."/>
            <person name="Kyrpides N.C."/>
            <person name="Klenk H.P."/>
        </authorList>
    </citation>
    <scope>NUCLEOTIDE SEQUENCE [LARGE SCALE GENOMIC DNA]</scope>
    <source>
        <strain evidence="16">DSM 14365 / CIP 107738 / JCM 11303 / AJ 13395 / SMP-2</strain>
    </source>
</reference>
<dbReference type="eggNOG" id="COG0441">
    <property type="taxonomic scope" value="Bacteria"/>
</dbReference>
<keyword evidence="11 13" id="KW-0030">Aminoacyl-tRNA synthetase</keyword>
<evidence type="ECO:0000256" key="3">
    <source>
        <dbReference type="ARBA" id="ARBA00022555"/>
    </source>
</evidence>
<gene>
    <name evidence="13" type="primary">thrS</name>
    <name evidence="15" type="ordered locus">Hoch_4760</name>
</gene>
<name>D0LSM8_HALO1</name>
<feature type="binding site" evidence="13">
    <location>
        <position position="320"/>
    </location>
    <ligand>
        <name>Zn(2+)</name>
        <dbReference type="ChEBI" id="CHEBI:29105"/>
        <note>catalytic</note>
    </ligand>
</feature>
<dbReference type="OrthoDB" id="9802304at2"/>
<dbReference type="PRINTS" id="PR01047">
    <property type="entry name" value="TRNASYNTHTHR"/>
</dbReference>
<dbReference type="Pfam" id="PF03129">
    <property type="entry name" value="HGTP_anticodon"/>
    <property type="match status" value="1"/>
</dbReference>
<dbReference type="FunFam" id="3.40.50.800:FF:000001">
    <property type="entry name" value="Threonine--tRNA ligase"/>
    <property type="match status" value="1"/>
</dbReference>
<evidence type="ECO:0000256" key="2">
    <source>
        <dbReference type="ARBA" id="ARBA00022490"/>
    </source>
</evidence>
<evidence type="ECO:0000256" key="12">
    <source>
        <dbReference type="ARBA" id="ARBA00049515"/>
    </source>
</evidence>
<evidence type="ECO:0000256" key="13">
    <source>
        <dbReference type="HAMAP-Rule" id="MF_00184"/>
    </source>
</evidence>
<dbReference type="STRING" id="502025.Hoch_4760"/>
<keyword evidence="4 13" id="KW-0436">Ligase</keyword>
<dbReference type="GO" id="GO:0046872">
    <property type="term" value="F:metal ion binding"/>
    <property type="evidence" value="ECO:0007669"/>
    <property type="project" value="UniProtKB-KW"/>
</dbReference>
<evidence type="ECO:0000256" key="8">
    <source>
        <dbReference type="ARBA" id="ARBA00022840"/>
    </source>
</evidence>
<dbReference type="InterPro" id="IPR004154">
    <property type="entry name" value="Anticodon-bd"/>
</dbReference>
<dbReference type="InterPro" id="IPR047246">
    <property type="entry name" value="ThrRS_anticodon"/>
</dbReference>
<dbReference type="Proteomes" id="UP000001880">
    <property type="component" value="Chromosome"/>
</dbReference>
<dbReference type="InterPro" id="IPR002314">
    <property type="entry name" value="aa-tRNA-synt_IIb"/>
</dbReference>
<evidence type="ECO:0000256" key="10">
    <source>
        <dbReference type="ARBA" id="ARBA00022917"/>
    </source>
</evidence>
<comment type="catalytic activity">
    <reaction evidence="12 13">
        <text>tRNA(Thr) + L-threonine + ATP = L-threonyl-tRNA(Thr) + AMP + diphosphate + H(+)</text>
        <dbReference type="Rhea" id="RHEA:24624"/>
        <dbReference type="Rhea" id="RHEA-COMP:9670"/>
        <dbReference type="Rhea" id="RHEA-COMP:9704"/>
        <dbReference type="ChEBI" id="CHEBI:15378"/>
        <dbReference type="ChEBI" id="CHEBI:30616"/>
        <dbReference type="ChEBI" id="CHEBI:33019"/>
        <dbReference type="ChEBI" id="CHEBI:57926"/>
        <dbReference type="ChEBI" id="CHEBI:78442"/>
        <dbReference type="ChEBI" id="CHEBI:78534"/>
        <dbReference type="ChEBI" id="CHEBI:456215"/>
        <dbReference type="EC" id="6.1.1.3"/>
    </reaction>
</comment>
<evidence type="ECO:0000313" key="16">
    <source>
        <dbReference type="Proteomes" id="UP000001880"/>
    </source>
</evidence>
<dbReference type="SMART" id="SM00863">
    <property type="entry name" value="tRNA_SAD"/>
    <property type="match status" value="1"/>
</dbReference>
<keyword evidence="9 13" id="KW-0694">RNA-binding</keyword>
<dbReference type="HOGENOM" id="CLU_008554_0_1_7"/>
<dbReference type="PANTHER" id="PTHR11451">
    <property type="entry name" value="THREONINE-TRNA LIGASE"/>
    <property type="match status" value="1"/>
</dbReference>
<dbReference type="InterPro" id="IPR012947">
    <property type="entry name" value="tRNA_SAD"/>
</dbReference>
<keyword evidence="3 13" id="KW-0820">tRNA-binding</keyword>
<keyword evidence="7 13" id="KW-0862">Zinc</keyword>
<keyword evidence="2 13" id="KW-0963">Cytoplasm</keyword>
<dbReference type="InterPro" id="IPR006195">
    <property type="entry name" value="aa-tRNA-synth_II"/>
</dbReference>
<dbReference type="NCBIfam" id="TIGR00418">
    <property type="entry name" value="thrS"/>
    <property type="match status" value="1"/>
</dbReference>
<dbReference type="Pfam" id="PF00587">
    <property type="entry name" value="tRNA-synt_2b"/>
    <property type="match status" value="1"/>
</dbReference>
<dbReference type="InterPro" id="IPR045864">
    <property type="entry name" value="aa-tRNA-synth_II/BPL/LPL"/>
</dbReference>
<evidence type="ECO:0000256" key="9">
    <source>
        <dbReference type="ARBA" id="ARBA00022884"/>
    </source>
</evidence>
<comment type="similarity">
    <text evidence="1 13">Belongs to the class-II aminoacyl-tRNA synthetase family.</text>
</comment>
<dbReference type="Gene3D" id="3.30.54.20">
    <property type="match status" value="1"/>
</dbReference>
<keyword evidence="10 13" id="KW-0648">Protein biosynthesis</keyword>
<comment type="subunit">
    <text evidence="13">Homodimer.</text>
</comment>
<dbReference type="KEGG" id="hoh:Hoch_4760"/>
<feature type="domain" description="Aminoacyl-transfer RNA synthetases class-II family profile" evidence="14">
    <location>
        <begin position="220"/>
        <end position="520"/>
    </location>
</feature>
<dbReference type="SUPFAM" id="SSF55681">
    <property type="entry name" value="Class II aaRS and biotin synthetases"/>
    <property type="match status" value="1"/>
</dbReference>
<dbReference type="GO" id="GO:0000049">
    <property type="term" value="F:tRNA binding"/>
    <property type="evidence" value="ECO:0007669"/>
    <property type="project" value="UniProtKB-KW"/>
</dbReference>
<keyword evidence="6 13" id="KW-0547">Nucleotide-binding</keyword>
<dbReference type="InterPro" id="IPR018163">
    <property type="entry name" value="Thr/Ala-tRNA-synth_IIc_edit"/>
</dbReference>
<evidence type="ECO:0000256" key="6">
    <source>
        <dbReference type="ARBA" id="ARBA00022741"/>
    </source>
</evidence>
<evidence type="ECO:0000313" key="15">
    <source>
        <dbReference type="EMBL" id="ACY17250.1"/>
    </source>
</evidence>
<dbReference type="Gene3D" id="3.30.930.10">
    <property type="entry name" value="Bira Bifunctional Protein, Domain 2"/>
    <property type="match status" value="1"/>
</dbReference>
<organism evidence="15 16">
    <name type="scientific">Haliangium ochraceum (strain DSM 14365 / JCM 11303 / SMP-2)</name>
    <dbReference type="NCBI Taxonomy" id="502025"/>
    <lineage>
        <taxon>Bacteria</taxon>
        <taxon>Pseudomonadati</taxon>
        <taxon>Myxococcota</taxon>
        <taxon>Polyangia</taxon>
        <taxon>Haliangiales</taxon>
        <taxon>Kofleriaceae</taxon>
        <taxon>Haliangium</taxon>
    </lineage>
</organism>
<dbReference type="GO" id="GO:0005737">
    <property type="term" value="C:cytoplasm"/>
    <property type="evidence" value="ECO:0007669"/>
    <property type="project" value="UniProtKB-SubCell"/>
</dbReference>
<proteinExistence type="inferred from homology"/>
<dbReference type="EC" id="6.1.1.3" evidence="13"/>
<dbReference type="RefSeq" id="WP_012829848.1">
    <property type="nucleotide sequence ID" value="NC_013440.1"/>
</dbReference>
<dbReference type="SUPFAM" id="SSF52954">
    <property type="entry name" value="Class II aaRS ABD-related"/>
    <property type="match status" value="1"/>
</dbReference>
<dbReference type="EMBL" id="CP001804">
    <property type="protein sequence ID" value="ACY17250.1"/>
    <property type="molecule type" value="Genomic_DNA"/>
</dbReference>
<feature type="binding site" evidence="13">
    <location>
        <position position="371"/>
    </location>
    <ligand>
        <name>Zn(2+)</name>
        <dbReference type="ChEBI" id="CHEBI:29105"/>
        <note>catalytic</note>
    </ligand>
</feature>
<dbReference type="FunFam" id="3.30.980.10:FF:000005">
    <property type="entry name" value="Threonyl-tRNA synthetase, mitochondrial"/>
    <property type="match status" value="1"/>
</dbReference>
<dbReference type="AlphaFoldDB" id="D0LSM8"/>
<dbReference type="Gene3D" id="3.40.50.800">
    <property type="entry name" value="Anticodon-binding domain"/>
    <property type="match status" value="1"/>
</dbReference>
<dbReference type="InterPro" id="IPR002320">
    <property type="entry name" value="Thr-tRNA-ligase_IIa"/>
</dbReference>
<dbReference type="GO" id="GO:0004829">
    <property type="term" value="F:threonine-tRNA ligase activity"/>
    <property type="evidence" value="ECO:0007669"/>
    <property type="project" value="UniProtKB-UniRule"/>
</dbReference>
<sequence length="628" mass="71980">MPILTRHSEASEAEEQLHRIRHSTAHLMAAAVCTLWPDTKLAFGPPTGDGFYYDFLTEHRFSEQDFKAITKKMRELIKRDERFERREISKADALKLFEGQGEMLKAEHVGKLTDGEISLYETGEFVDLCSGPHVDSTRDLGHFKLTAVSSSYWLGDETREGLQRIYGTAWRTKEELKEHLRRLEEAKRRDHRVLGRDLKLFNFPELAGPGLPFYLPHGARMLQELKDWMWKLNISGDYGHPDKVYEPVSTPHILKTTAWSISGHLQNYRDNMFLVYSLDELDEGLLKPQEAAEAKEQAEAEADAAKELGLGNYGLKPMNCPGHIMMYKVGNKSYRDMPVRFFEFGTVYRYERTGTLHGLLRVRSFTQDDAHLFCTAEQLPDELAGAFDFCCFVLDTLGFDYYVALKTRGENTIGSDENWNLAEKALRDILEARAPGKYFVEEGDAAFYGPKVDFIIRDCLGREWQGGTVQLDFNLPERFDLEFVDENNQRQRPVMIHRAVFGSFERFFGLMVEEFGGAFPLWCAPVQVRVLPISDPYLDYARTVVAALRKQGLRVELDDGRDTLGKKIRNGKTQKVPYLVVVGENEATDNTVTVESYFDGRLGEVKTTDALIERMRDEIDRKVVPRKL</sequence>
<evidence type="ECO:0000256" key="4">
    <source>
        <dbReference type="ARBA" id="ARBA00022598"/>
    </source>
</evidence>
<evidence type="ECO:0000256" key="7">
    <source>
        <dbReference type="ARBA" id="ARBA00022833"/>
    </source>
</evidence>
<evidence type="ECO:0000256" key="11">
    <source>
        <dbReference type="ARBA" id="ARBA00023146"/>
    </source>
</evidence>
<dbReference type="Gene3D" id="3.30.980.10">
    <property type="entry name" value="Threonyl-trna Synthetase, Chain A, domain 2"/>
    <property type="match status" value="1"/>
</dbReference>
<dbReference type="InterPro" id="IPR036621">
    <property type="entry name" value="Anticodon-bd_dom_sf"/>
</dbReference>
<dbReference type="HAMAP" id="MF_00184">
    <property type="entry name" value="Thr_tRNA_synth"/>
    <property type="match status" value="1"/>
</dbReference>
<comment type="subcellular location">
    <subcellularLocation>
        <location evidence="13">Cytoplasm</location>
    </subcellularLocation>
</comment>
<accession>D0LSM8</accession>
<dbReference type="SUPFAM" id="SSF55186">
    <property type="entry name" value="ThrRS/AlaRS common domain"/>
    <property type="match status" value="1"/>
</dbReference>
<keyword evidence="16" id="KW-1185">Reference proteome</keyword>
<dbReference type="GO" id="GO:0005524">
    <property type="term" value="F:ATP binding"/>
    <property type="evidence" value="ECO:0007669"/>
    <property type="project" value="UniProtKB-UniRule"/>
</dbReference>
<comment type="caution">
    <text evidence="13">Lacks conserved residue(s) required for the propagation of feature annotation.</text>
</comment>
<keyword evidence="5 13" id="KW-0479">Metal-binding</keyword>
<feature type="binding site" evidence="13">
    <location>
        <position position="497"/>
    </location>
    <ligand>
        <name>Zn(2+)</name>
        <dbReference type="ChEBI" id="CHEBI:29105"/>
        <note>catalytic</note>
    </ligand>
</feature>
<dbReference type="InterPro" id="IPR033728">
    <property type="entry name" value="ThrRS_core"/>
</dbReference>
<dbReference type="PROSITE" id="PS50862">
    <property type="entry name" value="AA_TRNA_LIGASE_II"/>
    <property type="match status" value="1"/>
</dbReference>
<keyword evidence="8 13" id="KW-0067">ATP-binding</keyword>
<evidence type="ECO:0000256" key="1">
    <source>
        <dbReference type="ARBA" id="ARBA00008226"/>
    </source>
</evidence>
<protein>
    <recommendedName>
        <fullName evidence="13">Threonine--tRNA ligase</fullName>
        <ecNumber evidence="13">6.1.1.3</ecNumber>
    </recommendedName>
    <alternativeName>
        <fullName evidence="13">Threonyl-tRNA synthetase</fullName>
        <shortName evidence="13">ThrRS</shortName>
    </alternativeName>
</protein>
<dbReference type="Pfam" id="PF07973">
    <property type="entry name" value="tRNA_SAD"/>
    <property type="match status" value="1"/>
</dbReference>
<dbReference type="PANTHER" id="PTHR11451:SF44">
    <property type="entry name" value="THREONINE--TRNA LIGASE, CHLOROPLASTIC_MITOCHONDRIAL 2"/>
    <property type="match status" value="1"/>
</dbReference>
<evidence type="ECO:0000259" key="14">
    <source>
        <dbReference type="PROSITE" id="PS50862"/>
    </source>
</evidence>
<comment type="cofactor">
    <cofactor evidence="13">
        <name>Zn(2+)</name>
        <dbReference type="ChEBI" id="CHEBI:29105"/>
    </cofactor>
    <text evidence="13">Binds 1 zinc ion per subunit.</text>
</comment>
<evidence type="ECO:0000256" key="5">
    <source>
        <dbReference type="ARBA" id="ARBA00022723"/>
    </source>
</evidence>